<gene>
    <name evidence="1" type="ORF">BAE44_0022150</name>
</gene>
<keyword evidence="2" id="KW-1185">Reference proteome</keyword>
<accession>A0A1E5UVC5</accession>
<name>A0A1E5UVC5_9POAL</name>
<evidence type="ECO:0000313" key="2">
    <source>
        <dbReference type="Proteomes" id="UP000095767"/>
    </source>
</evidence>
<evidence type="ECO:0000313" key="1">
    <source>
        <dbReference type="EMBL" id="OEL16831.1"/>
    </source>
</evidence>
<dbReference type="EMBL" id="LWDX02061883">
    <property type="protein sequence ID" value="OEL16831.1"/>
    <property type="molecule type" value="Genomic_DNA"/>
</dbReference>
<comment type="caution">
    <text evidence="1">The sequence shown here is derived from an EMBL/GenBank/DDBJ whole genome shotgun (WGS) entry which is preliminary data.</text>
</comment>
<organism evidence="1 2">
    <name type="scientific">Dichanthelium oligosanthes</name>
    <dbReference type="NCBI Taxonomy" id="888268"/>
    <lineage>
        <taxon>Eukaryota</taxon>
        <taxon>Viridiplantae</taxon>
        <taxon>Streptophyta</taxon>
        <taxon>Embryophyta</taxon>
        <taxon>Tracheophyta</taxon>
        <taxon>Spermatophyta</taxon>
        <taxon>Magnoliopsida</taxon>
        <taxon>Liliopsida</taxon>
        <taxon>Poales</taxon>
        <taxon>Poaceae</taxon>
        <taxon>PACMAD clade</taxon>
        <taxon>Panicoideae</taxon>
        <taxon>Panicodae</taxon>
        <taxon>Paniceae</taxon>
        <taxon>Dichantheliinae</taxon>
        <taxon>Dichanthelium</taxon>
    </lineage>
</organism>
<proteinExistence type="predicted"/>
<feature type="non-terminal residue" evidence="1">
    <location>
        <position position="1"/>
    </location>
</feature>
<dbReference type="AlphaFoldDB" id="A0A1E5UVC5"/>
<sequence>LELPRSEVAARVADVVKVDGNAESVFDNHPPPQSLAQNLLSVSLSTLFFVL</sequence>
<reference evidence="1 2" key="1">
    <citation type="submission" date="2016-09" db="EMBL/GenBank/DDBJ databases">
        <title>The draft genome of Dichanthelium oligosanthes: A C3 panicoid grass species.</title>
        <authorList>
            <person name="Studer A.J."/>
            <person name="Schnable J.C."/>
            <person name="Brutnell T.P."/>
        </authorList>
    </citation>
    <scope>NUCLEOTIDE SEQUENCE [LARGE SCALE GENOMIC DNA]</scope>
    <source>
        <strain evidence="2">cv. Kellogg 1175</strain>
        <tissue evidence="1">Leaf</tissue>
    </source>
</reference>
<dbReference type="Proteomes" id="UP000095767">
    <property type="component" value="Unassembled WGS sequence"/>
</dbReference>
<protein>
    <submittedName>
        <fullName evidence="1">Uncharacterized protein</fullName>
    </submittedName>
</protein>